<dbReference type="Gene3D" id="1.10.10.10">
    <property type="entry name" value="Winged helix-like DNA-binding domain superfamily/Winged helix DNA-binding domain"/>
    <property type="match status" value="1"/>
</dbReference>
<dbReference type="SUPFAM" id="SSF48452">
    <property type="entry name" value="TPR-like"/>
    <property type="match status" value="2"/>
</dbReference>
<dbReference type="SUPFAM" id="SSF46894">
    <property type="entry name" value="C-terminal effector domain of the bipartite response regulators"/>
    <property type="match status" value="1"/>
</dbReference>
<dbReference type="PRINTS" id="PR00364">
    <property type="entry name" value="DISEASERSIST"/>
</dbReference>
<dbReference type="PANTHER" id="PTHR35807">
    <property type="entry name" value="TRANSCRIPTIONAL REGULATOR REDD-RELATED"/>
    <property type="match status" value="1"/>
</dbReference>
<dbReference type="GO" id="GO:0006355">
    <property type="term" value="P:regulation of DNA-templated transcription"/>
    <property type="evidence" value="ECO:0007669"/>
    <property type="project" value="InterPro"/>
</dbReference>
<proteinExistence type="predicted"/>
<dbReference type="KEGG" id="psuu:Psuf_053530"/>
<sequence length="1032" mass="110664">MTEGGQGHARGTPWALSSLAGAVIQTHIHVAHTAHTQFAVLGPVTVVIDGRRHRIPRAQTRGLLALMLLNLGRRISREGVIEAMWAGAPPSTARSQVHNAVTVIRGHLADLGAPDVLDSGPSGYELLVEPEQVDAARFDDGVRLAHDAAARGDHKEAVRLLRGALDLWTGEPLADATGAFVGAARARLVERRLTAVEDLADLELDLGRAEAVAAEIAPLVDAHPMRERLRVRQMTALYRSGRQVEALQSYRLYRNLLAEYEGLDPGREIAELERMILRADPVPAAAPVPAEPAPAAPALLPPDIPDFTGRDGPAGELHHLLTAGRPSSALAVAGVAGMGGVGKTTLAVHVAHLAAGAYPDGQLYANLRGAEAVALDPGDVLARFLRALGVDARAIPNDPVGRAEMYRTRLAGHRVLVVLDNAASEEQVRPLLPGAASCAVLVTSRARLTGVEGARWIDLDVFARAEAVRLFGRVAGEERVAAEPDEAAEIVRLCGGLPLAVRVAGARLTARPTWRLSHLSRMLRDERRRLDRLATGDLEVRASLALSYEGLKGEAKRLFRRLGRFDTPDFPAWLAGAVLEESADAAGLLESLVDAQLVAVSGVDAAGQIRYRFHDLVRLYARERADVEDPPGDRLEVLGGGFGGWLAIAERMAARVPGPCYAAISGSAHRPPVEMPPDDVEPLDWFDAERSALLSAVRQACAADLDEIAFDLAGCLEKYFDIRGMYGDWSATNRLVLAACRRSGNLLGEAVMLRGLIDVVTWNSTPDEGDATTRFHADAFKLLDMFDQLGERRGMSDAAVMCSWALTARGAQAQALAYGERALRLAGETGHLGGQARAHVALAVARAETRDVTEAIGHLDAALAAARALGNPRYETAVLQFLGIAYREAGELETSARMLGESLAISRRYRDVYTEVLTMVALSRLYLRHGDPRAREAAEASLALGREFNMSHHVADALGALGEVELAGGRPEQAVSYLEQSVAIWRKRGWLSFLATALYVLGQAYEASGDQPAADRVRGEAARILASLDTGR</sequence>
<dbReference type="SUPFAM" id="SSF52540">
    <property type="entry name" value="P-loop containing nucleoside triphosphate hydrolases"/>
    <property type="match status" value="1"/>
</dbReference>
<reference evidence="5 6" key="2">
    <citation type="submission" date="2020-03" db="EMBL/GenBank/DDBJ databases">
        <authorList>
            <person name="Ichikawa N."/>
            <person name="Kimura A."/>
            <person name="Kitahashi Y."/>
            <person name="Uohara A."/>
        </authorList>
    </citation>
    <scope>NUCLEOTIDE SEQUENCE [LARGE SCALE GENOMIC DNA]</scope>
    <source>
        <strain evidence="5 6">NBRC 105367</strain>
    </source>
</reference>
<evidence type="ECO:0000256" key="1">
    <source>
        <dbReference type="ARBA" id="ARBA00022737"/>
    </source>
</evidence>
<dbReference type="GO" id="GO:0043531">
    <property type="term" value="F:ADP binding"/>
    <property type="evidence" value="ECO:0007669"/>
    <property type="project" value="InterPro"/>
</dbReference>
<dbReference type="InterPro" id="IPR019734">
    <property type="entry name" value="TPR_rpt"/>
</dbReference>
<dbReference type="InterPro" id="IPR042197">
    <property type="entry name" value="Apaf_helical"/>
</dbReference>
<gene>
    <name evidence="5" type="ORF">Psuf_053530</name>
</gene>
<dbReference type="GO" id="GO:0003677">
    <property type="term" value="F:DNA binding"/>
    <property type="evidence" value="ECO:0007669"/>
    <property type="project" value="InterPro"/>
</dbReference>
<dbReference type="PANTHER" id="PTHR35807:SF1">
    <property type="entry name" value="TRANSCRIPTIONAL REGULATOR REDD"/>
    <property type="match status" value="1"/>
</dbReference>
<name>A0A6F8YPJ1_9ACTN</name>
<evidence type="ECO:0000259" key="4">
    <source>
        <dbReference type="SMART" id="SM01043"/>
    </source>
</evidence>
<dbReference type="InterPro" id="IPR036388">
    <property type="entry name" value="WH-like_DNA-bd_sf"/>
</dbReference>
<keyword evidence="6" id="KW-1185">Reference proteome</keyword>
<feature type="domain" description="Bacterial transcriptional activator" evidence="4">
    <location>
        <begin position="133"/>
        <end position="277"/>
    </location>
</feature>
<dbReference type="SMART" id="SM01043">
    <property type="entry name" value="BTAD"/>
    <property type="match status" value="1"/>
</dbReference>
<dbReference type="Pfam" id="PF03704">
    <property type="entry name" value="BTAD"/>
    <property type="match status" value="1"/>
</dbReference>
<dbReference type="InterPro" id="IPR002182">
    <property type="entry name" value="NB-ARC"/>
</dbReference>
<keyword evidence="3" id="KW-0804">Transcription</keyword>
<dbReference type="EMBL" id="AP022871">
    <property type="protein sequence ID" value="BCB88040.1"/>
    <property type="molecule type" value="Genomic_DNA"/>
</dbReference>
<evidence type="ECO:0000256" key="2">
    <source>
        <dbReference type="ARBA" id="ARBA00023015"/>
    </source>
</evidence>
<dbReference type="Gene3D" id="1.25.40.10">
    <property type="entry name" value="Tetratricopeptide repeat domain"/>
    <property type="match status" value="3"/>
</dbReference>
<evidence type="ECO:0000256" key="3">
    <source>
        <dbReference type="ARBA" id="ARBA00023163"/>
    </source>
</evidence>
<accession>A0A6F8YPJ1</accession>
<dbReference type="InterPro" id="IPR051677">
    <property type="entry name" value="AfsR-DnrI-RedD_regulator"/>
</dbReference>
<protein>
    <submittedName>
        <fullName evidence="5">SARP family transcriptional regulator</fullName>
    </submittedName>
</protein>
<dbReference type="Proteomes" id="UP000503011">
    <property type="component" value="Chromosome"/>
</dbReference>
<dbReference type="Gene3D" id="1.10.8.430">
    <property type="entry name" value="Helical domain of apoptotic protease-activating factors"/>
    <property type="match status" value="1"/>
</dbReference>
<keyword evidence="2" id="KW-0805">Transcription regulation</keyword>
<evidence type="ECO:0000313" key="6">
    <source>
        <dbReference type="Proteomes" id="UP000503011"/>
    </source>
</evidence>
<dbReference type="Pfam" id="PF13424">
    <property type="entry name" value="TPR_12"/>
    <property type="match status" value="1"/>
</dbReference>
<dbReference type="AlphaFoldDB" id="A0A6F8YPJ1"/>
<dbReference type="InterPro" id="IPR005158">
    <property type="entry name" value="BTAD"/>
</dbReference>
<dbReference type="InterPro" id="IPR027417">
    <property type="entry name" value="P-loop_NTPase"/>
</dbReference>
<dbReference type="InterPro" id="IPR011990">
    <property type="entry name" value="TPR-like_helical_dom_sf"/>
</dbReference>
<keyword evidence="1" id="KW-0677">Repeat</keyword>
<dbReference type="CDD" id="cd15831">
    <property type="entry name" value="BTAD"/>
    <property type="match status" value="1"/>
</dbReference>
<dbReference type="SMART" id="SM00028">
    <property type="entry name" value="TPR"/>
    <property type="match status" value="3"/>
</dbReference>
<dbReference type="Pfam" id="PF00931">
    <property type="entry name" value="NB-ARC"/>
    <property type="match status" value="1"/>
</dbReference>
<dbReference type="Gene3D" id="3.40.50.300">
    <property type="entry name" value="P-loop containing nucleotide triphosphate hydrolases"/>
    <property type="match status" value="1"/>
</dbReference>
<reference evidence="5 6" key="1">
    <citation type="submission" date="2020-03" db="EMBL/GenBank/DDBJ databases">
        <title>Whole genome shotgun sequence of Phytohabitans suffuscus NBRC 105367.</title>
        <authorList>
            <person name="Komaki H."/>
            <person name="Tamura T."/>
        </authorList>
    </citation>
    <scope>NUCLEOTIDE SEQUENCE [LARGE SCALE GENOMIC DNA]</scope>
    <source>
        <strain evidence="5 6">NBRC 105367</strain>
    </source>
</reference>
<evidence type="ECO:0000313" key="5">
    <source>
        <dbReference type="EMBL" id="BCB88040.1"/>
    </source>
</evidence>
<organism evidence="5 6">
    <name type="scientific">Phytohabitans suffuscus</name>
    <dbReference type="NCBI Taxonomy" id="624315"/>
    <lineage>
        <taxon>Bacteria</taxon>
        <taxon>Bacillati</taxon>
        <taxon>Actinomycetota</taxon>
        <taxon>Actinomycetes</taxon>
        <taxon>Micromonosporales</taxon>
        <taxon>Micromonosporaceae</taxon>
    </lineage>
</organism>
<dbReference type="InterPro" id="IPR016032">
    <property type="entry name" value="Sig_transdc_resp-reg_C-effctor"/>
</dbReference>